<dbReference type="HAMAP" id="MF_00274">
    <property type="entry name" value="DNA_YbaB_EbfC"/>
    <property type="match status" value="1"/>
</dbReference>
<comment type="subunit">
    <text evidence="2">Homodimer.</text>
</comment>
<dbReference type="GO" id="GO:0003677">
    <property type="term" value="F:DNA binding"/>
    <property type="evidence" value="ECO:0007669"/>
    <property type="project" value="UniProtKB-UniRule"/>
</dbReference>
<proteinExistence type="inferred from homology"/>
<protein>
    <recommendedName>
        <fullName evidence="2">Nucleoid-associated protein C3F09_03560</fullName>
    </recommendedName>
</protein>
<sequence length="109" mass="11670">MMGMGGLGDMMKQVQKMQAKMAEMQAQLEQAQVEGSAGGGMVKVVANGKHEIISITIDPEVVDKNDVEMLQDLVVAAVNAAHQKVRDMQAEQMSQLTGGMNIPGLNLPF</sequence>
<evidence type="ECO:0000256" key="1">
    <source>
        <dbReference type="ARBA" id="ARBA00023125"/>
    </source>
</evidence>
<keyword evidence="2" id="KW-0963">Cytoplasm</keyword>
<comment type="subcellular location">
    <subcellularLocation>
        <location evidence="2">Cytoplasm</location>
        <location evidence="2">Nucleoid</location>
    </subcellularLocation>
</comment>
<dbReference type="EMBL" id="PQAP01000023">
    <property type="protein sequence ID" value="PWB74785.1"/>
    <property type="molecule type" value="Genomic_DNA"/>
</dbReference>
<dbReference type="GO" id="GO:0043590">
    <property type="term" value="C:bacterial nucleoid"/>
    <property type="evidence" value="ECO:0007669"/>
    <property type="project" value="UniProtKB-UniRule"/>
</dbReference>
<dbReference type="Gene3D" id="3.30.1310.10">
    <property type="entry name" value="Nucleoid-associated protein YbaB-like domain"/>
    <property type="match status" value="1"/>
</dbReference>
<keyword evidence="1 2" id="KW-0238">DNA-binding</keyword>
<comment type="caution">
    <text evidence="4">The sequence shown here is derived from an EMBL/GenBank/DDBJ whole genome shotgun (WGS) entry which is preliminary data.</text>
</comment>
<comment type="function">
    <text evidence="2">Binds to DNA and alters its conformation. May be involved in regulation of gene expression, nucleoid organization and DNA protection.</text>
</comment>
<evidence type="ECO:0000313" key="4">
    <source>
        <dbReference type="EMBL" id="PWB74785.1"/>
    </source>
</evidence>
<comment type="similarity">
    <text evidence="2">Belongs to the YbaB/EbfC family.</text>
</comment>
<accession>A0A855X973</accession>
<feature type="coiled-coil region" evidence="3">
    <location>
        <begin position="7"/>
        <end position="34"/>
    </location>
</feature>
<dbReference type="PANTHER" id="PTHR33449">
    <property type="entry name" value="NUCLEOID-ASSOCIATED PROTEIN YBAB"/>
    <property type="match status" value="1"/>
</dbReference>
<gene>
    <name evidence="4" type="ORF">C3F09_03560</name>
</gene>
<dbReference type="InterPro" id="IPR004401">
    <property type="entry name" value="YbaB/EbfC"/>
</dbReference>
<dbReference type="Proteomes" id="UP000250918">
    <property type="component" value="Unassembled WGS sequence"/>
</dbReference>
<evidence type="ECO:0000256" key="2">
    <source>
        <dbReference type="HAMAP-Rule" id="MF_00274"/>
    </source>
</evidence>
<dbReference type="AlphaFoldDB" id="A0A855X973"/>
<dbReference type="Pfam" id="PF02575">
    <property type="entry name" value="YbaB_DNA_bd"/>
    <property type="match status" value="1"/>
</dbReference>
<dbReference type="PIRSF" id="PIRSF004555">
    <property type="entry name" value="UCP004555"/>
    <property type="match status" value="1"/>
</dbReference>
<dbReference type="GO" id="GO:0005829">
    <property type="term" value="C:cytosol"/>
    <property type="evidence" value="ECO:0007669"/>
    <property type="project" value="TreeGrafter"/>
</dbReference>
<name>A0A855X973_9BACT</name>
<reference evidence="4 5" key="1">
    <citation type="journal article" date="2018" name="ISME J.">
        <title>A methanotrophic archaeon couples anaerobic oxidation of methane to Fe(III) reduction.</title>
        <authorList>
            <person name="Cai C."/>
            <person name="Leu A.O."/>
            <person name="Xie G.J."/>
            <person name="Guo J."/>
            <person name="Feng Y."/>
            <person name="Zhao J.X."/>
            <person name="Tyson G.W."/>
            <person name="Yuan Z."/>
            <person name="Hu S."/>
        </authorList>
    </citation>
    <scope>NUCLEOTIDE SEQUENCE [LARGE SCALE GENOMIC DNA]</scope>
    <source>
        <strain evidence="4">FeB_12</strain>
    </source>
</reference>
<dbReference type="InterPro" id="IPR036894">
    <property type="entry name" value="YbaB-like_sf"/>
</dbReference>
<evidence type="ECO:0000313" key="5">
    <source>
        <dbReference type="Proteomes" id="UP000250918"/>
    </source>
</evidence>
<evidence type="ECO:0000256" key="3">
    <source>
        <dbReference type="SAM" id="Coils"/>
    </source>
</evidence>
<dbReference type="PANTHER" id="PTHR33449:SF1">
    <property type="entry name" value="NUCLEOID-ASSOCIATED PROTEIN YBAB"/>
    <property type="match status" value="1"/>
</dbReference>
<dbReference type="NCBIfam" id="TIGR00103">
    <property type="entry name" value="DNA_YbaB_EbfC"/>
    <property type="match status" value="1"/>
</dbReference>
<organism evidence="4 5">
    <name type="scientific">candidate division GN15 bacterium</name>
    <dbReference type="NCBI Taxonomy" id="2072418"/>
    <lineage>
        <taxon>Bacteria</taxon>
        <taxon>candidate division GN15</taxon>
    </lineage>
</organism>
<dbReference type="SUPFAM" id="SSF82607">
    <property type="entry name" value="YbaB-like"/>
    <property type="match status" value="1"/>
</dbReference>
<keyword evidence="3" id="KW-0175">Coiled coil</keyword>